<evidence type="ECO:0000313" key="1">
    <source>
        <dbReference type="EMBL" id="KAL3688368.1"/>
    </source>
</evidence>
<protein>
    <submittedName>
        <fullName evidence="1">Uncharacterized protein</fullName>
    </submittedName>
</protein>
<organism evidence="1 2">
    <name type="scientific">Riccia sorocarpa</name>
    <dbReference type="NCBI Taxonomy" id="122646"/>
    <lineage>
        <taxon>Eukaryota</taxon>
        <taxon>Viridiplantae</taxon>
        <taxon>Streptophyta</taxon>
        <taxon>Embryophyta</taxon>
        <taxon>Marchantiophyta</taxon>
        <taxon>Marchantiopsida</taxon>
        <taxon>Marchantiidae</taxon>
        <taxon>Marchantiales</taxon>
        <taxon>Ricciaceae</taxon>
        <taxon>Riccia</taxon>
    </lineage>
</organism>
<proteinExistence type="predicted"/>
<comment type="caution">
    <text evidence="1">The sequence shown here is derived from an EMBL/GenBank/DDBJ whole genome shotgun (WGS) entry which is preliminary data.</text>
</comment>
<reference evidence="1 2" key="1">
    <citation type="submission" date="2024-09" db="EMBL/GenBank/DDBJ databases">
        <title>Chromosome-scale assembly of Riccia sorocarpa.</title>
        <authorList>
            <person name="Paukszto L."/>
        </authorList>
    </citation>
    <scope>NUCLEOTIDE SEQUENCE [LARGE SCALE GENOMIC DNA]</scope>
    <source>
        <strain evidence="1">LP-2024</strain>
        <tissue evidence="1">Aerial parts of the thallus</tissue>
    </source>
</reference>
<accession>A0ABD3HA27</accession>
<keyword evidence="2" id="KW-1185">Reference proteome</keyword>
<dbReference type="Proteomes" id="UP001633002">
    <property type="component" value="Unassembled WGS sequence"/>
</dbReference>
<name>A0ABD3HA27_9MARC</name>
<dbReference type="EMBL" id="JBJQOH010000004">
    <property type="protein sequence ID" value="KAL3688368.1"/>
    <property type="molecule type" value="Genomic_DNA"/>
</dbReference>
<sequence>MANFASESYVNFSPCRNTPQKKPAATDRTYKLKIKRVGEVDFDDLCHIIGCSRGLSWVELGAPGELPLSGV</sequence>
<dbReference type="AlphaFoldDB" id="A0ABD3HA27"/>
<gene>
    <name evidence="1" type="ORF">R1sor_014677</name>
</gene>
<evidence type="ECO:0000313" key="2">
    <source>
        <dbReference type="Proteomes" id="UP001633002"/>
    </source>
</evidence>